<evidence type="ECO:0000256" key="2">
    <source>
        <dbReference type="ARBA" id="ARBA00022737"/>
    </source>
</evidence>
<dbReference type="EMBL" id="JWZT01004591">
    <property type="protein sequence ID" value="KII63820.1"/>
    <property type="molecule type" value="Genomic_DNA"/>
</dbReference>
<proteinExistence type="predicted"/>
<keyword evidence="5" id="KW-1133">Transmembrane helix</keyword>
<gene>
    <name evidence="7" type="ORF">RF11_15057</name>
</gene>
<dbReference type="Pfam" id="PF23105">
    <property type="entry name" value="EGF_integrin"/>
    <property type="match status" value="1"/>
</dbReference>
<dbReference type="GO" id="GO:0008305">
    <property type="term" value="C:integrin complex"/>
    <property type="evidence" value="ECO:0007669"/>
    <property type="project" value="TreeGrafter"/>
</dbReference>
<dbReference type="GO" id="GO:0033627">
    <property type="term" value="P:cell adhesion mediated by integrin"/>
    <property type="evidence" value="ECO:0007669"/>
    <property type="project" value="TreeGrafter"/>
</dbReference>
<keyword evidence="1" id="KW-0732">Signal</keyword>
<name>A0A0C2M9Y3_THEKT</name>
<feature type="domain" description="Integrin beta epidermal growth factor-like" evidence="6">
    <location>
        <begin position="164"/>
        <end position="197"/>
    </location>
</feature>
<keyword evidence="5" id="KW-0812">Transmembrane</keyword>
<evidence type="ECO:0000313" key="8">
    <source>
        <dbReference type="Proteomes" id="UP000031668"/>
    </source>
</evidence>
<dbReference type="InterPro" id="IPR057243">
    <property type="entry name" value="Integrin_I-EGF_CS"/>
</dbReference>
<reference evidence="7 8" key="1">
    <citation type="journal article" date="2014" name="Genome Biol. Evol.">
        <title>The genome of the myxosporean Thelohanellus kitauei shows adaptations to nutrient acquisition within its fish host.</title>
        <authorList>
            <person name="Yang Y."/>
            <person name="Xiong J."/>
            <person name="Zhou Z."/>
            <person name="Huo F."/>
            <person name="Miao W."/>
            <person name="Ran C."/>
            <person name="Liu Y."/>
            <person name="Zhang J."/>
            <person name="Feng J."/>
            <person name="Wang M."/>
            <person name="Wang M."/>
            <person name="Wang L."/>
            <person name="Yao B."/>
        </authorList>
    </citation>
    <scope>NUCLEOTIDE SEQUENCE [LARGE SCALE GENOMIC DNA]</scope>
    <source>
        <strain evidence="7">Wuqing</strain>
    </source>
</reference>
<accession>A0A0C2M9Y3</accession>
<evidence type="ECO:0000313" key="7">
    <source>
        <dbReference type="EMBL" id="KII63820.1"/>
    </source>
</evidence>
<feature type="transmembrane region" description="Helical" evidence="5">
    <location>
        <begin position="295"/>
        <end position="320"/>
    </location>
</feature>
<dbReference type="GO" id="GO:0009986">
    <property type="term" value="C:cell surface"/>
    <property type="evidence" value="ECO:0007669"/>
    <property type="project" value="TreeGrafter"/>
</dbReference>
<keyword evidence="5" id="KW-0472">Membrane</keyword>
<comment type="caution">
    <text evidence="7">The sequence shown here is derived from an EMBL/GenBank/DDBJ whole genome shotgun (WGS) entry which is preliminary data.</text>
</comment>
<dbReference type="GO" id="GO:0016477">
    <property type="term" value="P:cell migration"/>
    <property type="evidence" value="ECO:0007669"/>
    <property type="project" value="TreeGrafter"/>
</dbReference>
<dbReference type="GO" id="GO:0007229">
    <property type="term" value="P:integrin-mediated signaling pathway"/>
    <property type="evidence" value="ECO:0007669"/>
    <property type="project" value="UniProtKB-KW"/>
</dbReference>
<dbReference type="GO" id="GO:0005925">
    <property type="term" value="C:focal adhesion"/>
    <property type="evidence" value="ECO:0007669"/>
    <property type="project" value="TreeGrafter"/>
</dbReference>
<dbReference type="Gene3D" id="2.10.25.10">
    <property type="entry name" value="Laminin"/>
    <property type="match status" value="1"/>
</dbReference>
<evidence type="ECO:0000259" key="6">
    <source>
        <dbReference type="Pfam" id="PF23105"/>
    </source>
</evidence>
<organism evidence="7 8">
    <name type="scientific">Thelohanellus kitauei</name>
    <name type="common">Myxosporean</name>
    <dbReference type="NCBI Taxonomy" id="669202"/>
    <lineage>
        <taxon>Eukaryota</taxon>
        <taxon>Metazoa</taxon>
        <taxon>Cnidaria</taxon>
        <taxon>Myxozoa</taxon>
        <taxon>Myxosporea</taxon>
        <taxon>Bivalvulida</taxon>
        <taxon>Platysporina</taxon>
        <taxon>Myxobolidae</taxon>
        <taxon>Thelohanellus</taxon>
    </lineage>
</organism>
<dbReference type="GO" id="GO:0005178">
    <property type="term" value="F:integrin binding"/>
    <property type="evidence" value="ECO:0007669"/>
    <property type="project" value="TreeGrafter"/>
</dbReference>
<dbReference type="Proteomes" id="UP000031668">
    <property type="component" value="Unassembled WGS sequence"/>
</dbReference>
<dbReference type="Gene3D" id="2.170.300.10">
    <property type="entry name" value="Tie2 ligand-binding domain superfamily"/>
    <property type="match status" value="1"/>
</dbReference>
<evidence type="ECO:0000256" key="1">
    <source>
        <dbReference type="ARBA" id="ARBA00022729"/>
    </source>
</evidence>
<dbReference type="PANTHER" id="PTHR10082">
    <property type="entry name" value="INTEGRIN BETA SUBUNIT"/>
    <property type="match status" value="1"/>
</dbReference>
<dbReference type="GO" id="GO:0098609">
    <property type="term" value="P:cell-cell adhesion"/>
    <property type="evidence" value="ECO:0007669"/>
    <property type="project" value="TreeGrafter"/>
</dbReference>
<protein>
    <submittedName>
        <fullName evidence="7">Integrin beta-4</fullName>
    </submittedName>
</protein>
<evidence type="ECO:0000256" key="3">
    <source>
        <dbReference type="ARBA" id="ARBA00023157"/>
    </source>
</evidence>
<dbReference type="PROSITE" id="PS00243">
    <property type="entry name" value="I_EGF_1"/>
    <property type="match status" value="1"/>
</dbReference>
<evidence type="ECO:0000256" key="4">
    <source>
        <dbReference type="ARBA" id="ARBA00023180"/>
    </source>
</evidence>
<keyword evidence="4" id="KW-0325">Glycoprotein</keyword>
<sequence length="355" mass="40090">MRHSTTSYAVDPISSYVKINGIFKVGINVEFSSECSCTKTDTKPDNPDRDCNNRGYKVCGKCVNVPEWNNQTLDVINSVECNNDQDCGDYGKCICGKCQCQNVFMNITKSPERFYGRGCTCTDLICPFTKKGQCMCECGKCKCNTGFKGIDCSEIECDYLHIMKKCKETEGAPDCSGRGDCVCGTCTCPYNYTGTHCETLTVPTVRCSDIKECMVKVFESNEHAGCNITVTLVQKLVESTSFFVHTCQMVHHKCVRSFMIEINQNGKNIDHIRLKSLDSRRDCANDQNPYFRKRLLYFCGITTAGALAFYSITILLHIIYIKWFNDNQRRVRGMVIKDTERYEITAEPVDETLSS</sequence>
<dbReference type="InterPro" id="IPR057073">
    <property type="entry name" value="EGF_integrin_2"/>
</dbReference>
<keyword evidence="2" id="KW-0677">Repeat</keyword>
<dbReference type="GO" id="GO:0007160">
    <property type="term" value="P:cell-matrix adhesion"/>
    <property type="evidence" value="ECO:0007669"/>
    <property type="project" value="TreeGrafter"/>
</dbReference>
<keyword evidence="7" id="KW-0401">Integrin</keyword>
<dbReference type="OrthoDB" id="5955754at2759"/>
<evidence type="ECO:0000256" key="5">
    <source>
        <dbReference type="SAM" id="Phobius"/>
    </source>
</evidence>
<dbReference type="InterPro" id="IPR015812">
    <property type="entry name" value="Integrin_bsu"/>
</dbReference>
<dbReference type="AlphaFoldDB" id="A0A0C2M9Y3"/>
<keyword evidence="3" id="KW-1015">Disulfide bond</keyword>
<keyword evidence="8" id="KW-1185">Reference proteome</keyword>
<dbReference type="PANTHER" id="PTHR10082:SF60">
    <property type="entry name" value="INTEGRIN BETA-PS"/>
    <property type="match status" value="1"/>
</dbReference>